<dbReference type="SUPFAM" id="SSF52047">
    <property type="entry name" value="RNI-like"/>
    <property type="match status" value="1"/>
</dbReference>
<keyword evidence="1" id="KW-0343">GTPase activation</keyword>
<organism evidence="4 5">
    <name type="scientific">Gimesia alba</name>
    <dbReference type="NCBI Taxonomy" id="2527973"/>
    <lineage>
        <taxon>Bacteria</taxon>
        <taxon>Pseudomonadati</taxon>
        <taxon>Planctomycetota</taxon>
        <taxon>Planctomycetia</taxon>
        <taxon>Planctomycetales</taxon>
        <taxon>Planctomycetaceae</taxon>
        <taxon>Gimesia</taxon>
    </lineage>
</organism>
<dbReference type="Gene3D" id="3.80.10.10">
    <property type="entry name" value="Ribonuclease Inhibitor"/>
    <property type="match status" value="3"/>
</dbReference>
<evidence type="ECO:0000256" key="1">
    <source>
        <dbReference type="ARBA" id="ARBA00022468"/>
    </source>
</evidence>
<dbReference type="KEGG" id="gaz:Pan241w_38240"/>
<reference evidence="4 5" key="1">
    <citation type="submission" date="2019-02" db="EMBL/GenBank/DDBJ databases">
        <title>Deep-cultivation of Planctomycetes and their phenomic and genomic characterization uncovers novel biology.</title>
        <authorList>
            <person name="Wiegand S."/>
            <person name="Jogler M."/>
            <person name="Boedeker C."/>
            <person name="Pinto D."/>
            <person name="Vollmers J."/>
            <person name="Rivas-Marin E."/>
            <person name="Kohn T."/>
            <person name="Peeters S.H."/>
            <person name="Heuer A."/>
            <person name="Rast P."/>
            <person name="Oberbeckmann S."/>
            <person name="Bunk B."/>
            <person name="Jeske O."/>
            <person name="Meyerdierks A."/>
            <person name="Storesund J.E."/>
            <person name="Kallscheuer N."/>
            <person name="Luecker S."/>
            <person name="Lage O.M."/>
            <person name="Pohl T."/>
            <person name="Merkel B.J."/>
            <person name="Hornburger P."/>
            <person name="Mueller R.-W."/>
            <person name="Bruemmer F."/>
            <person name="Labrenz M."/>
            <person name="Spormann A.M."/>
            <person name="Op den Camp H."/>
            <person name="Overmann J."/>
            <person name="Amann R."/>
            <person name="Jetten M.S.M."/>
            <person name="Mascher T."/>
            <person name="Medema M.H."/>
            <person name="Devos D.P."/>
            <person name="Kaster A.-K."/>
            <person name="Ovreas L."/>
            <person name="Rohde M."/>
            <person name="Galperin M.Y."/>
            <person name="Jogler C."/>
        </authorList>
    </citation>
    <scope>NUCLEOTIDE SEQUENCE [LARGE SCALE GENOMIC DNA]</scope>
    <source>
        <strain evidence="4 5">Pan241w</strain>
    </source>
</reference>
<protein>
    <submittedName>
        <fullName evidence="4">Leucine Rich repeats (2 copies)</fullName>
    </submittedName>
</protein>
<dbReference type="RefSeq" id="WP_145218622.1">
    <property type="nucleotide sequence ID" value="NZ_CP036269.1"/>
</dbReference>
<keyword evidence="5" id="KW-1185">Reference proteome</keyword>
<proteinExistence type="predicted"/>
<dbReference type="InterPro" id="IPR027038">
    <property type="entry name" value="RanGap"/>
</dbReference>
<name>A0A517RIM8_9PLAN</name>
<dbReference type="EMBL" id="CP036269">
    <property type="protein sequence ID" value="QDT43722.1"/>
    <property type="molecule type" value="Genomic_DNA"/>
</dbReference>
<dbReference type="GO" id="GO:0005829">
    <property type="term" value="C:cytosol"/>
    <property type="evidence" value="ECO:0007669"/>
    <property type="project" value="TreeGrafter"/>
</dbReference>
<dbReference type="Pfam" id="PF13516">
    <property type="entry name" value="LRR_6"/>
    <property type="match status" value="4"/>
</dbReference>
<dbReference type="GO" id="GO:0006913">
    <property type="term" value="P:nucleocytoplasmic transport"/>
    <property type="evidence" value="ECO:0007669"/>
    <property type="project" value="TreeGrafter"/>
</dbReference>
<dbReference type="InterPro" id="IPR032675">
    <property type="entry name" value="LRR_dom_sf"/>
</dbReference>
<dbReference type="GO" id="GO:0031267">
    <property type="term" value="F:small GTPase binding"/>
    <property type="evidence" value="ECO:0007669"/>
    <property type="project" value="TreeGrafter"/>
</dbReference>
<evidence type="ECO:0000313" key="5">
    <source>
        <dbReference type="Proteomes" id="UP000317171"/>
    </source>
</evidence>
<dbReference type="OrthoDB" id="636045at2"/>
<keyword evidence="3" id="KW-0677">Repeat</keyword>
<dbReference type="AlphaFoldDB" id="A0A517RIM8"/>
<accession>A0A517RIM8</accession>
<evidence type="ECO:0000256" key="2">
    <source>
        <dbReference type="ARBA" id="ARBA00022614"/>
    </source>
</evidence>
<dbReference type="GO" id="GO:0005096">
    <property type="term" value="F:GTPase activator activity"/>
    <property type="evidence" value="ECO:0007669"/>
    <property type="project" value="UniProtKB-KW"/>
</dbReference>
<dbReference type="InterPro" id="IPR001611">
    <property type="entry name" value="Leu-rich_rpt"/>
</dbReference>
<dbReference type="PANTHER" id="PTHR24113:SF12">
    <property type="entry name" value="RAN GTPASE-ACTIVATING PROTEIN 1"/>
    <property type="match status" value="1"/>
</dbReference>
<dbReference type="GO" id="GO:0048471">
    <property type="term" value="C:perinuclear region of cytoplasm"/>
    <property type="evidence" value="ECO:0007669"/>
    <property type="project" value="TreeGrafter"/>
</dbReference>
<keyword evidence="2" id="KW-0433">Leucine-rich repeat</keyword>
<evidence type="ECO:0000313" key="4">
    <source>
        <dbReference type="EMBL" id="QDT43722.1"/>
    </source>
</evidence>
<gene>
    <name evidence="4" type="ORF">Pan241w_38240</name>
</gene>
<dbReference type="SMART" id="SM00368">
    <property type="entry name" value="LRR_RI"/>
    <property type="match status" value="9"/>
</dbReference>
<evidence type="ECO:0000256" key="3">
    <source>
        <dbReference type="ARBA" id="ARBA00022737"/>
    </source>
</evidence>
<dbReference type="Proteomes" id="UP000317171">
    <property type="component" value="Chromosome"/>
</dbReference>
<dbReference type="PANTHER" id="PTHR24113">
    <property type="entry name" value="RAN GTPASE-ACTIVATING PROTEIN 1"/>
    <property type="match status" value="1"/>
</dbReference>
<sequence>MKERVVYCPVGNEFSPCDPSEVQPIVAHLRQNQPVPEQLIFTRGSHLPDGRVDLCKQCVGPEGTKLVAAAVEANEHTRHLLMGANGMGNIGAQAISEAIRKSKTLQTVYLGCNRIEAEGATELAQAISDSPSVRALWLKRNPIGFEGARQIADMLKRNSQIRTLDLVHTKIGSQGVRLIARTLATEKTAVELLYLGGNEIETDDADVLVELLQNNQTIRGLYLSVNRLKDEGVNKLAEGLRLNQGLQTLSLASNRIGPAGAVALASALETHPNLINLDLGYDRSTNVLGEHPNSLGDEGAAAIADLIRANPRLRSLNLLRNGITDRGVRRLIDALQNHPSLVQLKIGKGIRHYYKRRLRQLLERNQQNLSNSPVSDDDILAIRSIYRTLKK</sequence>